<dbReference type="AlphaFoldDB" id="A0AA38VAS9"/>
<organism evidence="8 9">
    <name type="scientific">Coniochaeta hoffmannii</name>
    <dbReference type="NCBI Taxonomy" id="91930"/>
    <lineage>
        <taxon>Eukaryota</taxon>
        <taxon>Fungi</taxon>
        <taxon>Dikarya</taxon>
        <taxon>Ascomycota</taxon>
        <taxon>Pezizomycotina</taxon>
        <taxon>Sordariomycetes</taxon>
        <taxon>Sordariomycetidae</taxon>
        <taxon>Coniochaetales</taxon>
        <taxon>Coniochaetaceae</taxon>
        <taxon>Coniochaeta</taxon>
    </lineage>
</organism>
<dbReference type="PROSITE" id="PS50850">
    <property type="entry name" value="MFS"/>
    <property type="match status" value="1"/>
</dbReference>
<dbReference type="PANTHER" id="PTHR23514:SF6">
    <property type="entry name" value="MAJOR FACILITATOR SUPERFAMILY (MFS) PROFILE DOMAIN-CONTAINING PROTEIN"/>
    <property type="match status" value="1"/>
</dbReference>
<keyword evidence="3 6" id="KW-1133">Transmembrane helix</keyword>
<feature type="transmembrane region" description="Helical" evidence="6">
    <location>
        <begin position="377"/>
        <end position="396"/>
    </location>
</feature>
<feature type="transmembrane region" description="Helical" evidence="6">
    <location>
        <begin position="402"/>
        <end position="424"/>
    </location>
</feature>
<feature type="transmembrane region" description="Helical" evidence="6">
    <location>
        <begin position="346"/>
        <end position="365"/>
    </location>
</feature>
<evidence type="ECO:0000313" key="9">
    <source>
        <dbReference type="Proteomes" id="UP001174691"/>
    </source>
</evidence>
<evidence type="ECO:0000256" key="5">
    <source>
        <dbReference type="SAM" id="MobiDB-lite"/>
    </source>
</evidence>
<dbReference type="Pfam" id="PF07690">
    <property type="entry name" value="MFS_1"/>
    <property type="match status" value="1"/>
</dbReference>
<dbReference type="Gene3D" id="1.20.1250.20">
    <property type="entry name" value="MFS general substrate transporter like domains"/>
    <property type="match status" value="2"/>
</dbReference>
<dbReference type="InterPro" id="IPR036259">
    <property type="entry name" value="MFS_trans_sf"/>
</dbReference>
<name>A0AA38VAS9_9PEZI</name>
<dbReference type="Proteomes" id="UP001174691">
    <property type="component" value="Unassembled WGS sequence"/>
</dbReference>
<feature type="compositionally biased region" description="Polar residues" evidence="5">
    <location>
        <begin position="42"/>
        <end position="59"/>
    </location>
</feature>
<feature type="transmembrane region" description="Helical" evidence="6">
    <location>
        <begin position="125"/>
        <end position="148"/>
    </location>
</feature>
<feature type="transmembrane region" description="Helical" evidence="6">
    <location>
        <begin position="222"/>
        <end position="242"/>
    </location>
</feature>
<feature type="transmembrane region" description="Helical" evidence="6">
    <location>
        <begin position="181"/>
        <end position="201"/>
    </location>
</feature>
<evidence type="ECO:0000256" key="4">
    <source>
        <dbReference type="ARBA" id="ARBA00023136"/>
    </source>
</evidence>
<evidence type="ECO:0000259" key="7">
    <source>
        <dbReference type="PROSITE" id="PS50850"/>
    </source>
</evidence>
<evidence type="ECO:0000256" key="6">
    <source>
        <dbReference type="SAM" id="Phobius"/>
    </source>
</evidence>
<dbReference type="InterPro" id="IPR020846">
    <property type="entry name" value="MFS_dom"/>
</dbReference>
<feature type="region of interest" description="Disordered" evidence="5">
    <location>
        <begin position="14"/>
        <end position="79"/>
    </location>
</feature>
<evidence type="ECO:0000256" key="1">
    <source>
        <dbReference type="ARBA" id="ARBA00004141"/>
    </source>
</evidence>
<evidence type="ECO:0000313" key="8">
    <source>
        <dbReference type="EMBL" id="KAJ9129387.1"/>
    </source>
</evidence>
<reference evidence="8" key="1">
    <citation type="submission" date="2022-07" db="EMBL/GenBank/DDBJ databases">
        <title>Fungi with potential for degradation of polypropylene.</title>
        <authorList>
            <person name="Gostincar C."/>
        </authorList>
    </citation>
    <scope>NUCLEOTIDE SEQUENCE</scope>
    <source>
        <strain evidence="8">EXF-13287</strain>
    </source>
</reference>
<evidence type="ECO:0000256" key="3">
    <source>
        <dbReference type="ARBA" id="ARBA00022989"/>
    </source>
</evidence>
<dbReference type="GO" id="GO:0022857">
    <property type="term" value="F:transmembrane transporter activity"/>
    <property type="evidence" value="ECO:0007669"/>
    <property type="project" value="InterPro"/>
</dbReference>
<keyword evidence="4 6" id="KW-0472">Membrane</keyword>
<proteinExistence type="predicted"/>
<dbReference type="EMBL" id="JANBVN010000355">
    <property type="protein sequence ID" value="KAJ9129387.1"/>
    <property type="molecule type" value="Genomic_DNA"/>
</dbReference>
<comment type="caution">
    <text evidence="8">The sequence shown here is derived from an EMBL/GenBank/DDBJ whole genome shotgun (WGS) entry which is preliminary data.</text>
</comment>
<dbReference type="FunFam" id="1.20.1250.20:FF:000308">
    <property type="entry name" value="MFS efflux transporter"/>
    <property type="match status" value="1"/>
</dbReference>
<feature type="domain" description="Major facilitator superfamily (MFS) profile" evidence="7">
    <location>
        <begin position="94"/>
        <end position="488"/>
    </location>
</feature>
<protein>
    <submittedName>
        <fullName evidence="8">MFS general substrate transporter</fullName>
    </submittedName>
</protein>
<keyword evidence="2 6" id="KW-0812">Transmembrane</keyword>
<feature type="transmembrane region" description="Helical" evidence="6">
    <location>
        <begin position="436"/>
        <end position="458"/>
    </location>
</feature>
<comment type="subcellular location">
    <subcellularLocation>
        <location evidence="1">Membrane</location>
        <topology evidence="1">Multi-pass membrane protein</topology>
    </subcellularLocation>
</comment>
<evidence type="ECO:0000256" key="2">
    <source>
        <dbReference type="ARBA" id="ARBA00022692"/>
    </source>
</evidence>
<feature type="transmembrane region" description="Helical" evidence="6">
    <location>
        <begin position="464"/>
        <end position="484"/>
    </location>
</feature>
<dbReference type="PANTHER" id="PTHR23514">
    <property type="entry name" value="BYPASS OF STOP CODON PROTEIN 6"/>
    <property type="match status" value="1"/>
</dbReference>
<sequence>MDAISLRELVTVESAPAAMPTSPAKTYHGKPQKRDSIELQAPQRSVTLPSNSNRTSSPTDSEDIEMSRPATPVLPSDGVEILPSISDPYKNRFRFAATCFMQFQNGLNDSAPGALIPYMEKHYGIGYAIVSLIFVGNAMGFIMAAGFIDLLRERLGRSKTLLISQVIMTASYIPIVCTAPFPVIVVSFFLAGFGMSINLAISNHFCGSMRNGTAVLGIMHGSYGVGGTVGPLIATSIVAAAHALWSRFYFITLAMAVFNSFFASWAFVGYEKEVAAPQPLVSAEEPGGLPVATTPASNLAGMFSALSSRVVLLGALFIFAYQGAEVSISGWVISFLITSRKGDPSSVGYVTSGFWAGITLGRFLLSAPAHKMGEKKFVYGVVVGAAVFELLVWLVPNVIGDAVAVAIVGLLLGPVYPCAAAVFMRGMSRSEQVRGLGVISAFGSSGGAAAPFITGLLAQVAGTFVLHPIAIFLFGVMVACWYGLPNRPKRTE</sequence>
<feature type="transmembrane region" description="Helical" evidence="6">
    <location>
        <begin position="310"/>
        <end position="334"/>
    </location>
</feature>
<keyword evidence="9" id="KW-1185">Reference proteome</keyword>
<dbReference type="InterPro" id="IPR011701">
    <property type="entry name" value="MFS"/>
</dbReference>
<dbReference type="SUPFAM" id="SSF103473">
    <property type="entry name" value="MFS general substrate transporter"/>
    <property type="match status" value="1"/>
</dbReference>
<dbReference type="FunFam" id="1.20.1250.20:FF:000286">
    <property type="entry name" value="MFS efflux transporter"/>
    <property type="match status" value="1"/>
</dbReference>
<feature type="transmembrane region" description="Helical" evidence="6">
    <location>
        <begin position="248"/>
        <end position="268"/>
    </location>
</feature>
<accession>A0AA38VAS9</accession>
<dbReference type="InterPro" id="IPR051788">
    <property type="entry name" value="MFS_Transporter"/>
</dbReference>
<dbReference type="GO" id="GO:0016020">
    <property type="term" value="C:membrane"/>
    <property type="evidence" value="ECO:0007669"/>
    <property type="project" value="UniProtKB-SubCell"/>
</dbReference>
<gene>
    <name evidence="8" type="ORF">NKR19_g10396</name>
</gene>